<evidence type="ECO:0000256" key="3">
    <source>
        <dbReference type="ARBA" id="ARBA00022833"/>
    </source>
</evidence>
<feature type="binding site" evidence="6">
    <location>
        <position position="143"/>
    </location>
    <ligand>
        <name>Zn(2+)</name>
        <dbReference type="ChEBI" id="CHEBI:29105"/>
    </ligand>
</feature>
<evidence type="ECO:0000256" key="2">
    <source>
        <dbReference type="ARBA" id="ARBA00022723"/>
    </source>
</evidence>
<accession>A0ABS8HVF2</accession>
<name>A0ABS8HVF2_9FIRM</name>
<keyword evidence="3 6" id="KW-0862">Zinc</keyword>
<keyword evidence="5 6" id="KW-0684">Rhamnose metabolism</keyword>
<comment type="pathway">
    <text evidence="6">Carbohydrate degradation; L-rhamnose degradation; glycerone phosphate from L-rhamnose: step 3/3.</text>
</comment>
<comment type="similarity">
    <text evidence="6">Belongs to the aldolase class II family. RhaD subfamily.</text>
</comment>
<keyword evidence="2 6" id="KW-0479">Metal-binding</keyword>
<reference evidence="9" key="1">
    <citation type="submission" date="2021-11" db="EMBL/GenBank/DDBJ databases">
        <title>Description of a new species Pelosinus isolated from the bottom sediments of Lake Baikal.</title>
        <authorList>
            <person name="Zakharyuk A."/>
        </authorList>
    </citation>
    <scope>NUCLEOTIDE SEQUENCE</scope>
    <source>
        <strain evidence="9">Bkl1</strain>
    </source>
</reference>
<sequence length="276" mass="31223">MSFMIEHEIPFVREMMEVTRNLWEMGWGERNGGNISYLLQEDIVKQYINVLDIERSVVLPFPVPELAGKYFIVTGTGKYFKNVVMNPEENLGVIRVESDGNGIEILWGYKDGSLPTSELAAHFMSHIERLKKDENHRIIMHTHATNVLAMTFVHDLDEKKFTKTLWQMCTECLVVFPDGIGVIPWIVPGTNEIGKSTAQKMKDFRLVIWPQHGIFGAGTTIDETFGLIETVEKAAQIYMLISSHQGGVQQSLTDQKLIDLAKEFGVKPVAGVLDIR</sequence>
<dbReference type="Proteomes" id="UP001165492">
    <property type="component" value="Unassembled WGS sequence"/>
</dbReference>
<feature type="domain" description="Class II aldolase/adducin N-terminal" evidence="8">
    <location>
        <begin position="13"/>
        <end position="239"/>
    </location>
</feature>
<feature type="binding site" evidence="6">
    <location>
        <position position="141"/>
    </location>
    <ligand>
        <name>Zn(2+)</name>
        <dbReference type="ChEBI" id="CHEBI:29105"/>
    </ligand>
</feature>
<organism evidence="9 10">
    <name type="scientific">Pelosinus baikalensis</name>
    <dbReference type="NCBI Taxonomy" id="2892015"/>
    <lineage>
        <taxon>Bacteria</taxon>
        <taxon>Bacillati</taxon>
        <taxon>Bacillota</taxon>
        <taxon>Negativicutes</taxon>
        <taxon>Selenomonadales</taxon>
        <taxon>Sporomusaceae</taxon>
        <taxon>Pelosinus</taxon>
    </lineage>
</organism>
<evidence type="ECO:0000313" key="9">
    <source>
        <dbReference type="EMBL" id="MCC5467145.1"/>
    </source>
</evidence>
<dbReference type="RefSeq" id="WP_229536171.1">
    <property type="nucleotide sequence ID" value="NZ_JAJHJB010000028.1"/>
</dbReference>
<dbReference type="SMART" id="SM01007">
    <property type="entry name" value="Aldolase_II"/>
    <property type="match status" value="1"/>
</dbReference>
<keyword evidence="4 6" id="KW-0456">Lyase</keyword>
<keyword evidence="10" id="KW-1185">Reference proteome</keyword>
<dbReference type="InterPro" id="IPR036409">
    <property type="entry name" value="Aldolase_II/adducin_N_sf"/>
</dbReference>
<evidence type="ECO:0000313" key="10">
    <source>
        <dbReference type="Proteomes" id="UP001165492"/>
    </source>
</evidence>
<dbReference type="InterPro" id="IPR001303">
    <property type="entry name" value="Aldolase_II/adducin_N"/>
</dbReference>
<dbReference type="GO" id="GO:0008994">
    <property type="term" value="F:rhamnulose-1-phosphate aldolase activity"/>
    <property type="evidence" value="ECO:0007669"/>
    <property type="project" value="UniProtKB-EC"/>
</dbReference>
<dbReference type="NCBIfam" id="TIGR02624">
    <property type="entry name" value="rhamnu_1P_ald"/>
    <property type="match status" value="1"/>
</dbReference>
<keyword evidence="1 6" id="KW-0963">Cytoplasm</keyword>
<dbReference type="HAMAP" id="MF_00770">
    <property type="entry name" value="RhaD"/>
    <property type="match status" value="1"/>
</dbReference>
<feature type="binding site" evidence="6">
    <location>
        <position position="212"/>
    </location>
    <ligand>
        <name>Zn(2+)</name>
        <dbReference type="ChEBI" id="CHEBI:29105"/>
    </ligand>
</feature>
<gene>
    <name evidence="6 9" type="primary">rhaD</name>
    <name evidence="9" type="ORF">LMF89_17560</name>
</gene>
<dbReference type="Pfam" id="PF00596">
    <property type="entry name" value="Aldolase_II"/>
    <property type="match status" value="1"/>
</dbReference>
<evidence type="ECO:0000256" key="6">
    <source>
        <dbReference type="HAMAP-Rule" id="MF_00770"/>
    </source>
</evidence>
<proteinExistence type="inferred from homology"/>
<comment type="function">
    <text evidence="6">Catalyzes the reversible cleavage of L-rhamnulose-1-phosphate to dihydroxyacetone phosphate (DHAP) and L-lactaldehyde.</text>
</comment>
<dbReference type="Gene3D" id="3.40.225.10">
    <property type="entry name" value="Class II aldolase/adducin N-terminal domain"/>
    <property type="match status" value="1"/>
</dbReference>
<comment type="subcellular location">
    <subcellularLocation>
        <location evidence="6">Cytoplasm</location>
    </subcellularLocation>
</comment>
<dbReference type="PANTHER" id="PTHR22789">
    <property type="entry name" value="FUCULOSE PHOSPHATE ALDOLASE"/>
    <property type="match status" value="1"/>
</dbReference>
<dbReference type="EC" id="4.1.2.19" evidence="6 7"/>
<dbReference type="EMBL" id="JAJHJB010000028">
    <property type="protein sequence ID" value="MCC5467145.1"/>
    <property type="molecule type" value="Genomic_DNA"/>
</dbReference>
<evidence type="ECO:0000256" key="7">
    <source>
        <dbReference type="NCBIfam" id="TIGR02624"/>
    </source>
</evidence>
<evidence type="ECO:0000259" key="8">
    <source>
        <dbReference type="SMART" id="SM01007"/>
    </source>
</evidence>
<evidence type="ECO:0000256" key="1">
    <source>
        <dbReference type="ARBA" id="ARBA00022490"/>
    </source>
</evidence>
<comment type="catalytic activity">
    <reaction evidence="6">
        <text>L-rhamnulose 1-phosphate = (S)-lactaldehyde + dihydroxyacetone phosphate</text>
        <dbReference type="Rhea" id="RHEA:19689"/>
        <dbReference type="ChEBI" id="CHEBI:18041"/>
        <dbReference type="ChEBI" id="CHEBI:57642"/>
        <dbReference type="ChEBI" id="CHEBI:58313"/>
        <dbReference type="EC" id="4.1.2.19"/>
    </reaction>
</comment>
<evidence type="ECO:0000256" key="4">
    <source>
        <dbReference type="ARBA" id="ARBA00023239"/>
    </source>
</evidence>
<feature type="active site" evidence="6">
    <location>
        <position position="118"/>
    </location>
</feature>
<dbReference type="InterPro" id="IPR013447">
    <property type="entry name" value="Rhamnulose-1-P_Aldolase"/>
</dbReference>
<dbReference type="NCBIfam" id="NF002963">
    <property type="entry name" value="PRK03634.1"/>
    <property type="match status" value="1"/>
</dbReference>
<protein>
    <recommendedName>
        <fullName evidence="6 7">Rhamnulose-1-phosphate aldolase</fullName>
        <ecNumber evidence="6 7">4.1.2.19</ecNumber>
    </recommendedName>
</protein>
<dbReference type="InterPro" id="IPR050197">
    <property type="entry name" value="Aldolase_class_II_sugar_metab"/>
</dbReference>
<dbReference type="SUPFAM" id="SSF53639">
    <property type="entry name" value="AraD/HMP-PK domain-like"/>
    <property type="match status" value="1"/>
</dbReference>
<comment type="caution">
    <text evidence="9">The sequence shown here is derived from an EMBL/GenBank/DDBJ whole genome shotgun (WGS) entry which is preliminary data.</text>
</comment>
<dbReference type="PANTHER" id="PTHR22789:SF0">
    <property type="entry name" value="3-OXO-TETRONATE 4-PHOSPHATE DECARBOXYLASE-RELATED"/>
    <property type="match status" value="1"/>
</dbReference>
<evidence type="ECO:0000256" key="5">
    <source>
        <dbReference type="ARBA" id="ARBA00023308"/>
    </source>
</evidence>
<comment type="cofactor">
    <cofactor evidence="6">
        <name>Zn(2+)</name>
        <dbReference type="ChEBI" id="CHEBI:29105"/>
    </cofactor>
    <text evidence="6">Binds 1 zinc ion per subunit.</text>
</comment>